<dbReference type="EMBL" id="VNJI01000028">
    <property type="protein sequence ID" value="TVY08088.1"/>
    <property type="molecule type" value="Genomic_DNA"/>
</dbReference>
<dbReference type="SUPFAM" id="SSF46689">
    <property type="entry name" value="Homeodomain-like"/>
    <property type="match status" value="1"/>
</dbReference>
<evidence type="ECO:0000313" key="4">
    <source>
        <dbReference type="EMBL" id="TVY08088.1"/>
    </source>
</evidence>
<dbReference type="GO" id="GO:0003700">
    <property type="term" value="F:DNA-binding transcription factor activity"/>
    <property type="evidence" value="ECO:0007669"/>
    <property type="project" value="InterPro"/>
</dbReference>
<comment type="caution">
    <text evidence="4">The sequence shown here is derived from an EMBL/GenBank/DDBJ whole genome shotgun (WGS) entry which is preliminary data.</text>
</comment>
<dbReference type="AlphaFoldDB" id="A0A559K7J1"/>
<name>A0A559K7J1_9BACL</name>
<dbReference type="Pfam" id="PF00165">
    <property type="entry name" value="HTH_AraC"/>
    <property type="match status" value="1"/>
</dbReference>
<dbReference type="OrthoDB" id="192171at2"/>
<evidence type="ECO:0000259" key="3">
    <source>
        <dbReference type="PROSITE" id="PS01124"/>
    </source>
</evidence>
<dbReference type="Gene3D" id="1.10.10.60">
    <property type="entry name" value="Homeodomain-like"/>
    <property type="match status" value="1"/>
</dbReference>
<reference evidence="4 5" key="1">
    <citation type="submission" date="2019-07" db="EMBL/GenBank/DDBJ databases">
        <authorList>
            <person name="Kim J."/>
        </authorList>
    </citation>
    <scope>NUCLEOTIDE SEQUENCE [LARGE SCALE GENOMIC DNA]</scope>
    <source>
        <strain evidence="4 5">JC52</strain>
    </source>
</reference>
<evidence type="ECO:0000256" key="1">
    <source>
        <dbReference type="ARBA" id="ARBA00023015"/>
    </source>
</evidence>
<protein>
    <submittedName>
        <fullName evidence="4">AraC family transcriptional regulator</fullName>
    </submittedName>
</protein>
<accession>A0A559K7J1</accession>
<dbReference type="Proteomes" id="UP000317036">
    <property type="component" value="Unassembled WGS sequence"/>
</dbReference>
<evidence type="ECO:0000256" key="2">
    <source>
        <dbReference type="ARBA" id="ARBA00023163"/>
    </source>
</evidence>
<keyword evidence="2" id="KW-0804">Transcription</keyword>
<keyword evidence="5" id="KW-1185">Reference proteome</keyword>
<dbReference type="InterPro" id="IPR018060">
    <property type="entry name" value="HTH_AraC"/>
</dbReference>
<dbReference type="PROSITE" id="PS01124">
    <property type="entry name" value="HTH_ARAC_FAMILY_2"/>
    <property type="match status" value="1"/>
</dbReference>
<sequence>MIHIAQVLGINDLSHFNKLFKQYMKLTPRQYQIQFRNRLDLNQLPMYTPP</sequence>
<dbReference type="GO" id="GO:0043565">
    <property type="term" value="F:sequence-specific DNA binding"/>
    <property type="evidence" value="ECO:0007669"/>
    <property type="project" value="InterPro"/>
</dbReference>
<proteinExistence type="predicted"/>
<organism evidence="4 5">
    <name type="scientific">Paenibacillus cremeus</name>
    <dbReference type="NCBI Taxonomy" id="2163881"/>
    <lineage>
        <taxon>Bacteria</taxon>
        <taxon>Bacillati</taxon>
        <taxon>Bacillota</taxon>
        <taxon>Bacilli</taxon>
        <taxon>Bacillales</taxon>
        <taxon>Paenibacillaceae</taxon>
        <taxon>Paenibacillus</taxon>
    </lineage>
</organism>
<keyword evidence="1" id="KW-0805">Transcription regulation</keyword>
<gene>
    <name evidence="4" type="ORF">FPZ49_21025</name>
</gene>
<dbReference type="InterPro" id="IPR009057">
    <property type="entry name" value="Homeodomain-like_sf"/>
</dbReference>
<feature type="domain" description="HTH araC/xylS-type" evidence="3">
    <location>
        <begin position="1"/>
        <end position="34"/>
    </location>
</feature>
<evidence type="ECO:0000313" key="5">
    <source>
        <dbReference type="Proteomes" id="UP000317036"/>
    </source>
</evidence>